<evidence type="ECO:0000313" key="4">
    <source>
        <dbReference type="Proteomes" id="UP000027037"/>
    </source>
</evidence>
<dbReference type="Pfam" id="PF00581">
    <property type="entry name" value="Rhodanese"/>
    <property type="match status" value="1"/>
</dbReference>
<dbReference type="eggNOG" id="COG2603">
    <property type="taxonomic scope" value="Bacteria"/>
</dbReference>
<dbReference type="InterPro" id="IPR058840">
    <property type="entry name" value="AAA_SelU"/>
</dbReference>
<gene>
    <name evidence="3" type="ORF">HY29_02565</name>
</gene>
<name>A0A062U0X1_9PROT</name>
<dbReference type="AlphaFoldDB" id="A0A062U0X1"/>
<dbReference type="PANTHER" id="PTHR30401">
    <property type="entry name" value="TRNA 2-SELENOURIDINE SYNTHASE"/>
    <property type="match status" value="1"/>
</dbReference>
<proteinExistence type="predicted"/>
<dbReference type="GO" id="GO:0004792">
    <property type="term" value="F:thiosulfate-cyanide sulfurtransferase activity"/>
    <property type="evidence" value="ECO:0007669"/>
    <property type="project" value="InterPro"/>
</dbReference>
<dbReference type="EMBL" id="AWFF01000043">
    <property type="protein sequence ID" value="KCZ53971.1"/>
    <property type="molecule type" value="Genomic_DNA"/>
</dbReference>
<protein>
    <recommendedName>
        <fullName evidence="2">Rhodanese domain-containing protein</fullName>
    </recommendedName>
</protein>
<dbReference type="PANTHER" id="PTHR30401:SF0">
    <property type="entry name" value="TRNA 2-SELENOURIDINE SYNTHASE"/>
    <property type="match status" value="1"/>
</dbReference>
<dbReference type="Proteomes" id="UP000027037">
    <property type="component" value="Unassembled WGS sequence"/>
</dbReference>
<dbReference type="NCBIfam" id="NF008752">
    <property type="entry name" value="PRK11784.1-4"/>
    <property type="match status" value="1"/>
</dbReference>
<dbReference type="PROSITE" id="PS00380">
    <property type="entry name" value="RHODANESE_1"/>
    <property type="match status" value="1"/>
</dbReference>
<dbReference type="InterPro" id="IPR001307">
    <property type="entry name" value="Thiosulphate_STrfase_CS"/>
</dbReference>
<dbReference type="Gene3D" id="3.40.250.10">
    <property type="entry name" value="Rhodanese-like domain"/>
    <property type="match status" value="1"/>
</dbReference>
<dbReference type="OrthoDB" id="9808735at2"/>
<dbReference type="InterPro" id="IPR001763">
    <property type="entry name" value="Rhodanese-like_dom"/>
</dbReference>
<comment type="caution">
    <text evidence="3">The sequence shown here is derived from an EMBL/GenBank/DDBJ whole genome shotgun (WGS) entry which is preliminary data.</text>
</comment>
<keyword evidence="4" id="KW-1185">Reference proteome</keyword>
<reference evidence="3 4" key="1">
    <citation type="journal article" date="2014" name="Antonie Van Leeuwenhoek">
        <title>Hyphomonas beringensis sp. nov. and Hyphomonas chukchiensis sp. nov., isolated from surface seawater of the Bering Sea and Chukchi Sea.</title>
        <authorList>
            <person name="Li C."/>
            <person name="Lai Q."/>
            <person name="Li G."/>
            <person name="Dong C."/>
            <person name="Wang J."/>
            <person name="Liao Y."/>
            <person name="Shao Z."/>
        </authorList>
    </citation>
    <scope>NUCLEOTIDE SEQUENCE [LARGE SCALE GENOMIC DNA]</scope>
    <source>
        <strain evidence="3 4">25B14_1</strain>
    </source>
</reference>
<evidence type="ECO:0000259" key="2">
    <source>
        <dbReference type="PROSITE" id="PS50206"/>
    </source>
</evidence>
<dbReference type="RefSeq" id="WP_034796635.1">
    <property type="nucleotide sequence ID" value="NZ_AWFF01000043.1"/>
</dbReference>
<dbReference type="NCBIfam" id="TIGR03167">
    <property type="entry name" value="tRNA_sel_U_synt"/>
    <property type="match status" value="1"/>
</dbReference>
<accession>A0A062U0X1</accession>
<dbReference type="STRING" id="1280946.HY29_02565"/>
<dbReference type="GO" id="GO:0002098">
    <property type="term" value="P:tRNA wobble uridine modification"/>
    <property type="evidence" value="ECO:0007669"/>
    <property type="project" value="InterPro"/>
</dbReference>
<evidence type="ECO:0000256" key="1">
    <source>
        <dbReference type="ARBA" id="ARBA00023266"/>
    </source>
</evidence>
<dbReference type="PROSITE" id="PS50206">
    <property type="entry name" value="RHODANESE_3"/>
    <property type="match status" value="1"/>
</dbReference>
<organism evidence="3 4">
    <name type="scientific">Hyphomonas beringensis</name>
    <dbReference type="NCBI Taxonomy" id="1280946"/>
    <lineage>
        <taxon>Bacteria</taxon>
        <taxon>Pseudomonadati</taxon>
        <taxon>Pseudomonadota</taxon>
        <taxon>Alphaproteobacteria</taxon>
        <taxon>Hyphomonadales</taxon>
        <taxon>Hyphomonadaceae</taxon>
        <taxon>Hyphomonas</taxon>
    </lineage>
</organism>
<dbReference type="SUPFAM" id="SSF52821">
    <property type="entry name" value="Rhodanese/Cell cycle control phosphatase"/>
    <property type="match status" value="1"/>
</dbReference>
<dbReference type="PATRIC" id="fig|1280946.3.peg.2142"/>
<dbReference type="Pfam" id="PF26341">
    <property type="entry name" value="AAA_SelU"/>
    <property type="match status" value="1"/>
</dbReference>
<keyword evidence="1" id="KW-0711">Selenium</keyword>
<dbReference type="NCBIfam" id="NF008750">
    <property type="entry name" value="PRK11784.1-2"/>
    <property type="match status" value="1"/>
</dbReference>
<evidence type="ECO:0000313" key="3">
    <source>
        <dbReference type="EMBL" id="KCZ53971.1"/>
    </source>
</evidence>
<dbReference type="InterPro" id="IPR017582">
    <property type="entry name" value="SelU"/>
</dbReference>
<dbReference type="GO" id="GO:0043828">
    <property type="term" value="F:tRNA 2-selenouridine synthase activity"/>
    <property type="evidence" value="ECO:0007669"/>
    <property type="project" value="InterPro"/>
</dbReference>
<feature type="domain" description="Rhodanese" evidence="2">
    <location>
        <begin position="21"/>
        <end position="133"/>
    </location>
</feature>
<dbReference type="SMART" id="SM00450">
    <property type="entry name" value="RHOD"/>
    <property type="match status" value="1"/>
</dbReference>
<dbReference type="InterPro" id="IPR036873">
    <property type="entry name" value="Rhodanese-like_dom_sf"/>
</dbReference>
<sequence>MPYLETVTDISPQNLSRYDAIIDVRSPAEFEDDHLPGAISLPVLSNEERAKVGTIYKQESPFRANRVGGAIVARNIAQHLETALADKPKSWRPLVYCWRGGMRSNAMATILSSVGWPSGVVKGGYKTWRREVVAGLEHEEAPLPVRLIDGQTGTGKTALLQAIAEAGGQVIDLEGFANHRGSAFGDFGEGTQPAQRLFESLIWDDLRQMDPDQPIFVEAESALVGRCRVPRRLWHSMLAAPRIEVSVPAAVRADYLVDAYADIIRDEARLAGALAKLKGLQSKETLAAWQELANESAYHTLARELMEHHYDPLYARSRKRRDDAPVEVTELNGLEAEDLSKAARQILARIS</sequence>